<dbReference type="EMBL" id="OZ034817">
    <property type="protein sequence ID" value="CAL1381683.1"/>
    <property type="molecule type" value="Genomic_DNA"/>
</dbReference>
<evidence type="ECO:0000313" key="2">
    <source>
        <dbReference type="EMBL" id="CAL1381683.1"/>
    </source>
</evidence>
<organism evidence="2 3">
    <name type="scientific">Linum trigynum</name>
    <dbReference type="NCBI Taxonomy" id="586398"/>
    <lineage>
        <taxon>Eukaryota</taxon>
        <taxon>Viridiplantae</taxon>
        <taxon>Streptophyta</taxon>
        <taxon>Embryophyta</taxon>
        <taxon>Tracheophyta</taxon>
        <taxon>Spermatophyta</taxon>
        <taxon>Magnoliopsida</taxon>
        <taxon>eudicotyledons</taxon>
        <taxon>Gunneridae</taxon>
        <taxon>Pentapetalae</taxon>
        <taxon>rosids</taxon>
        <taxon>fabids</taxon>
        <taxon>Malpighiales</taxon>
        <taxon>Linaceae</taxon>
        <taxon>Linum</taxon>
    </lineage>
</organism>
<evidence type="ECO:0000256" key="1">
    <source>
        <dbReference type="SAM" id="MobiDB-lite"/>
    </source>
</evidence>
<dbReference type="Proteomes" id="UP001497516">
    <property type="component" value="Chromosome 4"/>
</dbReference>
<reference evidence="2 3" key="1">
    <citation type="submission" date="2024-04" db="EMBL/GenBank/DDBJ databases">
        <authorList>
            <person name="Fracassetti M."/>
        </authorList>
    </citation>
    <scope>NUCLEOTIDE SEQUENCE [LARGE SCALE GENOMIC DNA]</scope>
</reference>
<protein>
    <submittedName>
        <fullName evidence="2">Uncharacterized protein</fullName>
    </submittedName>
</protein>
<feature type="compositionally biased region" description="Polar residues" evidence="1">
    <location>
        <begin position="134"/>
        <end position="149"/>
    </location>
</feature>
<feature type="region of interest" description="Disordered" evidence="1">
    <location>
        <begin position="99"/>
        <end position="149"/>
    </location>
</feature>
<accession>A0AAV2E7Q2</accession>
<evidence type="ECO:0000313" key="3">
    <source>
        <dbReference type="Proteomes" id="UP001497516"/>
    </source>
</evidence>
<keyword evidence="3" id="KW-1185">Reference proteome</keyword>
<name>A0AAV2E7Q2_9ROSI</name>
<gene>
    <name evidence="2" type="ORF">LTRI10_LOCUS23049</name>
</gene>
<proteinExistence type="predicted"/>
<dbReference type="AlphaFoldDB" id="A0AAV2E7Q2"/>
<sequence>MMDSERQSRKELINQALTQIECVMATCNMLIATYDKHRPATTPPRPQVETLAAMGEAEIILPPIATAPPSSQAEGIFESIDDEEEDVVGAKPAPPLLLAPFPLDAPTSASEPPPLQVKTVAAAEERERFPSYPLNPSFSSPVSGANNQS</sequence>